<dbReference type="InterPro" id="IPR046947">
    <property type="entry name" value="LytR-like"/>
</dbReference>
<dbReference type="Gene3D" id="2.40.50.1020">
    <property type="entry name" value="LytTr DNA-binding domain"/>
    <property type="match status" value="1"/>
</dbReference>
<dbReference type="EMBL" id="CP047591">
    <property type="protein sequence ID" value="QHI73018.1"/>
    <property type="molecule type" value="Genomic_DNA"/>
</dbReference>
<dbReference type="AlphaFoldDB" id="A0A6P1MLR9"/>
<evidence type="ECO:0000256" key="1">
    <source>
        <dbReference type="ARBA" id="ARBA00018672"/>
    </source>
</evidence>
<comment type="function">
    <text evidence="2">May play the central regulatory role in sporulation. It may be an element of the effector pathway responsible for the activation of sporulation genes in response to nutritional stress. Spo0A may act in concert with spo0H (a sigma factor) to control the expression of some genes that are critical to the sporulation process.</text>
</comment>
<dbReference type="PANTHER" id="PTHR37299">
    <property type="entry name" value="TRANSCRIPTIONAL REGULATOR-RELATED"/>
    <property type="match status" value="1"/>
</dbReference>
<organism evidence="6 7">
    <name type="scientific">Aminipila terrae</name>
    <dbReference type="NCBI Taxonomy" id="2697030"/>
    <lineage>
        <taxon>Bacteria</taxon>
        <taxon>Bacillati</taxon>
        <taxon>Bacillota</taxon>
        <taxon>Clostridia</taxon>
        <taxon>Peptostreptococcales</taxon>
        <taxon>Anaerovoracaceae</taxon>
        <taxon>Aminipila</taxon>
    </lineage>
</organism>
<dbReference type="KEGG" id="amic:Ami3637_11915"/>
<feature type="modified residue" description="4-aspartylphosphate" evidence="3">
    <location>
        <position position="57"/>
    </location>
</feature>
<keyword evidence="3" id="KW-0597">Phosphoprotein</keyword>
<dbReference type="Gene3D" id="3.40.50.2300">
    <property type="match status" value="1"/>
</dbReference>
<evidence type="ECO:0000256" key="2">
    <source>
        <dbReference type="ARBA" id="ARBA00024867"/>
    </source>
</evidence>
<gene>
    <name evidence="6" type="ORF">Ami3637_11915</name>
</gene>
<feature type="domain" description="Response regulatory" evidence="4">
    <location>
        <begin position="2"/>
        <end position="120"/>
    </location>
</feature>
<evidence type="ECO:0000259" key="5">
    <source>
        <dbReference type="PROSITE" id="PS50930"/>
    </source>
</evidence>
<dbReference type="Pfam" id="PF00072">
    <property type="entry name" value="Response_reg"/>
    <property type="match status" value="1"/>
</dbReference>
<name>A0A6P1MLR9_9FIRM</name>
<dbReference type="InterPro" id="IPR001789">
    <property type="entry name" value="Sig_transdc_resp-reg_receiver"/>
</dbReference>
<dbReference type="PANTHER" id="PTHR37299:SF1">
    <property type="entry name" value="STAGE 0 SPORULATION PROTEIN A HOMOLOG"/>
    <property type="match status" value="1"/>
</dbReference>
<evidence type="ECO:0000313" key="7">
    <source>
        <dbReference type="Proteomes" id="UP000463883"/>
    </source>
</evidence>
<evidence type="ECO:0000313" key="6">
    <source>
        <dbReference type="EMBL" id="QHI73018.1"/>
    </source>
</evidence>
<evidence type="ECO:0000256" key="3">
    <source>
        <dbReference type="PROSITE-ProRule" id="PRU00169"/>
    </source>
</evidence>
<dbReference type="PROSITE" id="PS50930">
    <property type="entry name" value="HTH_LYTTR"/>
    <property type="match status" value="1"/>
</dbReference>
<dbReference type="Proteomes" id="UP000463883">
    <property type="component" value="Chromosome"/>
</dbReference>
<dbReference type="PROSITE" id="PS50110">
    <property type="entry name" value="RESPONSE_REGULATORY"/>
    <property type="match status" value="1"/>
</dbReference>
<protein>
    <recommendedName>
        <fullName evidence="1">Stage 0 sporulation protein A homolog</fullName>
    </recommendedName>
</protein>
<proteinExistence type="predicted"/>
<dbReference type="InterPro" id="IPR007492">
    <property type="entry name" value="LytTR_DNA-bd_dom"/>
</dbReference>
<feature type="domain" description="HTH LytTR-type" evidence="5">
    <location>
        <begin position="138"/>
        <end position="228"/>
    </location>
</feature>
<evidence type="ECO:0000259" key="4">
    <source>
        <dbReference type="PROSITE" id="PS50110"/>
    </source>
</evidence>
<dbReference type="Pfam" id="PF04397">
    <property type="entry name" value="LytTR"/>
    <property type="match status" value="1"/>
</dbReference>
<reference evidence="6 7" key="1">
    <citation type="submission" date="2020-01" db="EMBL/GenBank/DDBJ databases">
        <title>Genomic analysis of Aminipila sp. CBA3637.</title>
        <authorList>
            <person name="Kim Y.B."/>
            <person name="Roh S.W."/>
        </authorList>
    </citation>
    <scope>NUCLEOTIDE SEQUENCE [LARGE SCALE GENOMIC DNA]</scope>
    <source>
        <strain evidence="6 7">CBA3637</strain>
    </source>
</reference>
<dbReference type="SUPFAM" id="SSF52172">
    <property type="entry name" value="CheY-like"/>
    <property type="match status" value="1"/>
</dbReference>
<dbReference type="GO" id="GO:0000156">
    <property type="term" value="F:phosphorelay response regulator activity"/>
    <property type="evidence" value="ECO:0007669"/>
    <property type="project" value="InterPro"/>
</dbReference>
<sequence>MKIAVCDDEPLFRENIKNFLDKYYNSLDVGIYTFSNGQQLIEQIRKNEELFQIIFLDIEMPGTDGFESAKIIHDINKNIPIIFLTSHTELAMEGYEVNAFRFLSKPVDEDKLKKALNDIESFLENDEKIMVCDSGTEYVLYVRDIMYIQAENVYINLFTAKGSYLIRKKINEMETLLNKLIFFRSHRSYIVNMEFIESFDGKKIIMKDKKEIPISKKQQNEFKYRMMDYLRKNSK</sequence>
<dbReference type="InterPro" id="IPR011006">
    <property type="entry name" value="CheY-like_superfamily"/>
</dbReference>
<keyword evidence="7" id="KW-1185">Reference proteome</keyword>
<accession>A0A6P1MLR9</accession>
<dbReference type="RefSeq" id="WP_162362785.1">
    <property type="nucleotide sequence ID" value="NZ_CP047591.1"/>
</dbReference>
<dbReference type="SMART" id="SM00850">
    <property type="entry name" value="LytTR"/>
    <property type="match status" value="1"/>
</dbReference>
<dbReference type="SMART" id="SM00448">
    <property type="entry name" value="REC"/>
    <property type="match status" value="1"/>
</dbReference>
<dbReference type="GO" id="GO:0003677">
    <property type="term" value="F:DNA binding"/>
    <property type="evidence" value="ECO:0007669"/>
    <property type="project" value="InterPro"/>
</dbReference>